<evidence type="ECO:0000256" key="1">
    <source>
        <dbReference type="SAM" id="Phobius"/>
    </source>
</evidence>
<evidence type="ECO:0000313" key="2">
    <source>
        <dbReference type="EMBL" id="CAA7031720.1"/>
    </source>
</evidence>
<feature type="transmembrane region" description="Helical" evidence="1">
    <location>
        <begin position="7"/>
        <end position="27"/>
    </location>
</feature>
<dbReference type="PANTHER" id="PTHR37714">
    <property type="entry name" value="PROTEIN, PUTATIVE-RELATED"/>
    <property type="match status" value="1"/>
</dbReference>
<dbReference type="EMBL" id="CACVBM020001110">
    <property type="protein sequence ID" value="CAA7031720.1"/>
    <property type="molecule type" value="Genomic_DNA"/>
</dbReference>
<proteinExistence type="predicted"/>
<keyword evidence="3" id="KW-1185">Reference proteome</keyword>
<dbReference type="AlphaFoldDB" id="A0A6D2IMW0"/>
<sequence>MALSDALLANLPKVYIAVVFVIKAYGLVSGCNIGAVVLVIASTAVVVAMLVLTMAWDVLRGATKSISQYKNISHRHHNDGGVGGSCKGGICWYGLAFRSHASQIRFRLP</sequence>
<reference evidence="2" key="1">
    <citation type="submission" date="2020-01" db="EMBL/GenBank/DDBJ databases">
        <authorList>
            <person name="Mishra B."/>
        </authorList>
    </citation>
    <scope>NUCLEOTIDE SEQUENCE [LARGE SCALE GENOMIC DNA]</scope>
</reference>
<keyword evidence="1" id="KW-0812">Transmembrane</keyword>
<organism evidence="2 3">
    <name type="scientific">Microthlaspi erraticum</name>
    <dbReference type="NCBI Taxonomy" id="1685480"/>
    <lineage>
        <taxon>Eukaryota</taxon>
        <taxon>Viridiplantae</taxon>
        <taxon>Streptophyta</taxon>
        <taxon>Embryophyta</taxon>
        <taxon>Tracheophyta</taxon>
        <taxon>Spermatophyta</taxon>
        <taxon>Magnoliopsida</taxon>
        <taxon>eudicotyledons</taxon>
        <taxon>Gunneridae</taxon>
        <taxon>Pentapetalae</taxon>
        <taxon>rosids</taxon>
        <taxon>malvids</taxon>
        <taxon>Brassicales</taxon>
        <taxon>Brassicaceae</taxon>
        <taxon>Coluteocarpeae</taxon>
        <taxon>Microthlaspi</taxon>
    </lineage>
</organism>
<name>A0A6D2IMW0_9BRAS</name>
<dbReference type="OrthoDB" id="1723061at2759"/>
<evidence type="ECO:0000313" key="3">
    <source>
        <dbReference type="Proteomes" id="UP000467841"/>
    </source>
</evidence>
<protein>
    <submittedName>
        <fullName evidence="2">Uncharacterized protein</fullName>
    </submittedName>
</protein>
<dbReference type="PANTHER" id="PTHR37714:SF1">
    <property type="entry name" value="PROTEIN, PUTATIVE-RELATED"/>
    <property type="match status" value="1"/>
</dbReference>
<feature type="transmembrane region" description="Helical" evidence="1">
    <location>
        <begin position="33"/>
        <end position="59"/>
    </location>
</feature>
<accession>A0A6D2IMW0</accession>
<keyword evidence="1" id="KW-0472">Membrane</keyword>
<comment type="caution">
    <text evidence="2">The sequence shown here is derived from an EMBL/GenBank/DDBJ whole genome shotgun (WGS) entry which is preliminary data.</text>
</comment>
<gene>
    <name evidence="2" type="ORF">MERR_LOCUS18955</name>
</gene>
<dbReference type="Proteomes" id="UP000467841">
    <property type="component" value="Unassembled WGS sequence"/>
</dbReference>
<keyword evidence="1" id="KW-1133">Transmembrane helix</keyword>